<proteinExistence type="evidence at transcript level"/>
<dbReference type="InterPro" id="IPR036508">
    <property type="entry name" value="Chitin-bd_dom_sf"/>
</dbReference>
<keyword evidence="3" id="KW-0677">Repeat</keyword>
<feature type="domain" description="Chitin-binding type-2" evidence="7">
    <location>
        <begin position="92"/>
        <end position="149"/>
    </location>
</feature>
<evidence type="ECO:0000256" key="6">
    <source>
        <dbReference type="SAM" id="SignalP"/>
    </source>
</evidence>
<evidence type="ECO:0000259" key="7">
    <source>
        <dbReference type="PROSITE" id="PS50940"/>
    </source>
</evidence>
<dbReference type="InterPro" id="IPR051940">
    <property type="entry name" value="Chitin_bind-dev_reg"/>
</dbReference>
<feature type="signal peptide" evidence="6">
    <location>
        <begin position="1"/>
        <end position="17"/>
    </location>
</feature>
<dbReference type="PANTHER" id="PTHR23301:SF0">
    <property type="entry name" value="CHITIN-BINDING TYPE-2 DOMAIN-CONTAINING PROTEIN-RELATED"/>
    <property type="match status" value="1"/>
</dbReference>
<name>J7QXJ3_PATVU</name>
<evidence type="ECO:0000256" key="2">
    <source>
        <dbReference type="ARBA" id="ARBA00022729"/>
    </source>
</evidence>
<dbReference type="SUPFAM" id="SSF57625">
    <property type="entry name" value="Invertebrate chitin-binding proteins"/>
    <property type="match status" value="4"/>
</dbReference>
<evidence type="ECO:0000256" key="4">
    <source>
        <dbReference type="ARBA" id="ARBA00023157"/>
    </source>
</evidence>
<dbReference type="GO" id="GO:0008061">
    <property type="term" value="F:chitin binding"/>
    <property type="evidence" value="ECO:0007669"/>
    <property type="project" value="UniProtKB-KW"/>
</dbReference>
<organism evidence="8">
    <name type="scientific">Patella vulgata</name>
    <name type="common">Common limpet</name>
    <dbReference type="NCBI Taxonomy" id="6465"/>
    <lineage>
        <taxon>Eukaryota</taxon>
        <taxon>Metazoa</taxon>
        <taxon>Spiralia</taxon>
        <taxon>Lophotrochozoa</taxon>
        <taxon>Mollusca</taxon>
        <taxon>Gastropoda</taxon>
        <taxon>Patellogastropoda</taxon>
        <taxon>Patelloidea</taxon>
        <taxon>Patellidae</taxon>
        <taxon>Patella</taxon>
    </lineage>
</organism>
<dbReference type="AlphaFoldDB" id="J7QXJ3"/>
<keyword evidence="5" id="KW-0325">Glycoprotein</keyword>
<dbReference type="PANTHER" id="PTHR23301">
    <property type="entry name" value="CHITIN BINDING PERITROPHIN-A"/>
    <property type="match status" value="1"/>
</dbReference>
<protein>
    <submittedName>
        <fullName evidence="8">Periotrophin</fullName>
    </submittedName>
</protein>
<dbReference type="EMBL" id="HE962383">
    <property type="protein sequence ID" value="CCJ09603.1"/>
    <property type="molecule type" value="mRNA"/>
</dbReference>
<feature type="domain" description="Chitin-binding type-2" evidence="7">
    <location>
        <begin position="171"/>
        <end position="227"/>
    </location>
</feature>
<reference evidence="8" key="1">
    <citation type="journal article" date="2012" name="Mar. Biotechnol.">
        <title>Analysis of a deep transcriptome from the mantle tissue of Patella vulgata Linnaeus (Mollusca: Gastropoda: Patellidae) reveals candidate biomineralising genes.</title>
        <authorList>
            <person name="Werner G.D."/>
            <person name="Gemmell P."/>
            <person name="Grosser S."/>
            <person name="Hamer R."/>
            <person name="Shimeld S.M."/>
        </authorList>
    </citation>
    <scope>NUCLEOTIDE SEQUENCE</scope>
    <source>
        <tissue evidence="8">Mantle</tissue>
    </source>
</reference>
<dbReference type="Gene3D" id="2.170.140.10">
    <property type="entry name" value="Chitin binding domain"/>
    <property type="match status" value="3"/>
</dbReference>
<dbReference type="PROSITE" id="PS50940">
    <property type="entry name" value="CHIT_BIND_II"/>
    <property type="match status" value="3"/>
</dbReference>
<evidence type="ECO:0000313" key="8">
    <source>
        <dbReference type="EMBL" id="CCJ09603.1"/>
    </source>
</evidence>
<accession>J7QXJ3</accession>
<keyword evidence="4" id="KW-1015">Disulfide bond</keyword>
<keyword evidence="1" id="KW-0147">Chitin-binding</keyword>
<dbReference type="SMART" id="SM00494">
    <property type="entry name" value="ChtBD2"/>
    <property type="match status" value="4"/>
</dbReference>
<dbReference type="GO" id="GO:0005576">
    <property type="term" value="C:extracellular region"/>
    <property type="evidence" value="ECO:0007669"/>
    <property type="project" value="InterPro"/>
</dbReference>
<evidence type="ECO:0000256" key="1">
    <source>
        <dbReference type="ARBA" id="ARBA00022669"/>
    </source>
</evidence>
<sequence>MLLISFLILLLSVTVNGMPCTVDCTNMGKLGQGAGTFPDCDDCSKYHFCNGTMIVTKQCETNLFYDMNSGACNFASNAVCGTGYVTVESVCTTNCTDVMVDGIYPYCDSCTKFVTCNIGNVDVQECAENLVFDTNTKACSVPTNATCAIQTPEETSPVTSPVTSPALAECTIDCSNVGSGVFPYCGDCTKKVMCFNGEVMVVPCQQGLYFDIVSKTCSFPADATCGMTSPSTVEDPDEPRPNEECISDCTQMENGDYQSCYGCHMYCTCSNGMMYDKRPCPANTVWDDIQKMCMHISFTCMTA</sequence>
<keyword evidence="2 6" id="KW-0732">Signal</keyword>
<dbReference type="InterPro" id="IPR002557">
    <property type="entry name" value="Chitin-bd_dom"/>
</dbReference>
<evidence type="ECO:0000256" key="5">
    <source>
        <dbReference type="ARBA" id="ARBA00023180"/>
    </source>
</evidence>
<feature type="domain" description="Chitin-binding type-2" evidence="7">
    <location>
        <begin position="21"/>
        <end position="82"/>
    </location>
</feature>
<evidence type="ECO:0000256" key="3">
    <source>
        <dbReference type="ARBA" id="ARBA00022737"/>
    </source>
</evidence>
<feature type="chain" id="PRO_5003795824" evidence="6">
    <location>
        <begin position="18"/>
        <end position="303"/>
    </location>
</feature>
<dbReference type="Pfam" id="PF01607">
    <property type="entry name" value="CBM_14"/>
    <property type="match status" value="4"/>
</dbReference>
<reference evidence="8" key="2">
    <citation type="submission" date="2012-07" db="EMBL/GenBank/DDBJ databases">
        <authorList>
            <person name="Shimeld S."/>
        </authorList>
    </citation>
    <scope>NUCLEOTIDE SEQUENCE</scope>
    <source>
        <tissue evidence="8">Mantle</tissue>
    </source>
</reference>